<reference evidence="13" key="1">
    <citation type="submission" date="2025-08" db="UniProtKB">
        <authorList>
            <consortium name="Ensembl"/>
        </authorList>
    </citation>
    <scope>IDENTIFICATION</scope>
</reference>
<dbReference type="SUPFAM" id="SSF103506">
    <property type="entry name" value="Mitochondrial carrier"/>
    <property type="match status" value="1"/>
</dbReference>
<keyword evidence="7 12" id="KW-1133">Transmembrane helix</keyword>
<keyword evidence="3 11" id="KW-0813">Transport</keyword>
<keyword evidence="5" id="KW-0677">Repeat</keyword>
<feature type="repeat" description="Solcar" evidence="10">
    <location>
        <begin position="4"/>
        <end position="87"/>
    </location>
</feature>
<dbReference type="GO" id="GO:0022857">
    <property type="term" value="F:transmembrane transporter activity"/>
    <property type="evidence" value="ECO:0007669"/>
    <property type="project" value="TreeGrafter"/>
</dbReference>
<feature type="transmembrane region" description="Helical" evidence="12">
    <location>
        <begin position="7"/>
        <end position="27"/>
    </location>
</feature>
<name>A0A3B4UZ50_SERDU</name>
<organism evidence="13 14">
    <name type="scientific">Seriola dumerili</name>
    <name type="common">Greater amberjack</name>
    <name type="synonym">Caranx dumerili</name>
    <dbReference type="NCBI Taxonomy" id="41447"/>
    <lineage>
        <taxon>Eukaryota</taxon>
        <taxon>Metazoa</taxon>
        <taxon>Chordata</taxon>
        <taxon>Craniata</taxon>
        <taxon>Vertebrata</taxon>
        <taxon>Euteleostomi</taxon>
        <taxon>Actinopterygii</taxon>
        <taxon>Neopterygii</taxon>
        <taxon>Teleostei</taxon>
        <taxon>Neoteleostei</taxon>
        <taxon>Acanthomorphata</taxon>
        <taxon>Carangaria</taxon>
        <taxon>Carangiformes</taxon>
        <taxon>Carangidae</taxon>
        <taxon>Seriola</taxon>
    </lineage>
</organism>
<evidence type="ECO:0000256" key="1">
    <source>
        <dbReference type="ARBA" id="ARBA00004448"/>
    </source>
</evidence>
<keyword evidence="8" id="KW-0496">Mitochondrion</keyword>
<feature type="transmembrane region" description="Helical" evidence="12">
    <location>
        <begin position="63"/>
        <end position="81"/>
    </location>
</feature>
<reference evidence="13" key="2">
    <citation type="submission" date="2025-09" db="UniProtKB">
        <authorList>
            <consortium name="Ensembl"/>
        </authorList>
    </citation>
    <scope>IDENTIFICATION</scope>
</reference>
<dbReference type="AlphaFoldDB" id="A0A3B4UZ50"/>
<evidence type="ECO:0000256" key="5">
    <source>
        <dbReference type="ARBA" id="ARBA00022737"/>
    </source>
</evidence>
<evidence type="ECO:0000313" key="14">
    <source>
        <dbReference type="Proteomes" id="UP000261420"/>
    </source>
</evidence>
<comment type="similarity">
    <text evidence="2 11">Belongs to the mitochondrial carrier (TC 2.A.29) family.</text>
</comment>
<keyword evidence="14" id="KW-1185">Reference proteome</keyword>
<dbReference type="OMA" id="HICRLRY"/>
<dbReference type="InterPro" id="IPR002067">
    <property type="entry name" value="MCP"/>
</dbReference>
<evidence type="ECO:0000256" key="4">
    <source>
        <dbReference type="ARBA" id="ARBA00022692"/>
    </source>
</evidence>
<feature type="repeat" description="Solcar" evidence="10">
    <location>
        <begin position="205"/>
        <end position="292"/>
    </location>
</feature>
<evidence type="ECO:0000256" key="3">
    <source>
        <dbReference type="ARBA" id="ARBA00022448"/>
    </source>
</evidence>
<dbReference type="InterPro" id="IPR050567">
    <property type="entry name" value="Mitochondrial_Carrier"/>
</dbReference>
<evidence type="ECO:0000256" key="11">
    <source>
        <dbReference type="RuleBase" id="RU000488"/>
    </source>
</evidence>
<evidence type="ECO:0000256" key="6">
    <source>
        <dbReference type="ARBA" id="ARBA00022792"/>
    </source>
</evidence>
<keyword evidence="6" id="KW-0999">Mitochondrion inner membrane</keyword>
<accession>A0A3B4UZ50</accession>
<dbReference type="GeneTree" id="ENSGT00940000159694"/>
<dbReference type="PANTHER" id="PTHR45624:SF3">
    <property type="entry name" value="SOLUTE CARRIER FAMILY 25 MEMBER 47"/>
    <property type="match status" value="1"/>
</dbReference>
<evidence type="ECO:0000256" key="8">
    <source>
        <dbReference type="ARBA" id="ARBA00023128"/>
    </source>
</evidence>
<sequence>MQQNRRIMDFIAGSAGGAFGVMVGYPFDTVKVNIQTQNMYRGIWHCVQSTYKNQGVYGFYKGMTMPVIAVSLSFSLAFGTYRNVLQYLCKLRHGTPEARPATCDLFLSGLTGGVAQVLLVSPADMVKVRLQCQRVAFSKFTAEAPKPKYHGPIHCLLTISREEGALGLYKGAQALALRDGPFFATFLTSYHIICEQLTPPGLTEPEWKVVLLAGGLSGMCGWCVSTPMDLIKARLQMDWIGQRRYRGFLHCITDSVRSEGPGVFFRGLSLNCMRAVPVNMAVLSSYEIVMRLLKQTN</sequence>
<dbReference type="GO" id="GO:0005743">
    <property type="term" value="C:mitochondrial inner membrane"/>
    <property type="evidence" value="ECO:0007669"/>
    <property type="project" value="UniProtKB-SubCell"/>
</dbReference>
<keyword evidence="4 10" id="KW-0812">Transmembrane</keyword>
<evidence type="ECO:0000256" key="2">
    <source>
        <dbReference type="ARBA" id="ARBA00006375"/>
    </source>
</evidence>
<dbReference type="PANTHER" id="PTHR45624">
    <property type="entry name" value="MITOCHONDRIAL BASIC AMINO ACIDS TRANSPORTER-RELATED"/>
    <property type="match status" value="1"/>
</dbReference>
<dbReference type="InterPro" id="IPR023395">
    <property type="entry name" value="MCP_dom_sf"/>
</dbReference>
<dbReference type="STRING" id="41447.ENSSDUP00000023130"/>
<dbReference type="Gene3D" id="1.50.40.10">
    <property type="entry name" value="Mitochondrial carrier domain"/>
    <property type="match status" value="2"/>
</dbReference>
<comment type="subcellular location">
    <subcellularLocation>
        <location evidence="1">Mitochondrion inner membrane</location>
        <topology evidence="1">Multi-pass membrane protein</topology>
    </subcellularLocation>
</comment>
<evidence type="ECO:0000256" key="10">
    <source>
        <dbReference type="PROSITE-ProRule" id="PRU00282"/>
    </source>
</evidence>
<dbReference type="PRINTS" id="PR00926">
    <property type="entry name" value="MITOCARRIER"/>
</dbReference>
<feature type="repeat" description="Solcar" evidence="10">
    <location>
        <begin position="103"/>
        <end position="196"/>
    </location>
</feature>
<dbReference type="Pfam" id="PF00153">
    <property type="entry name" value="Mito_carr"/>
    <property type="match status" value="3"/>
</dbReference>
<evidence type="ECO:0000256" key="9">
    <source>
        <dbReference type="ARBA" id="ARBA00023136"/>
    </source>
</evidence>
<dbReference type="Proteomes" id="UP000261420">
    <property type="component" value="Unplaced"/>
</dbReference>
<protein>
    <submittedName>
        <fullName evidence="13">Solute carrier family 25 member 47</fullName>
    </submittedName>
</protein>
<evidence type="ECO:0000256" key="12">
    <source>
        <dbReference type="SAM" id="Phobius"/>
    </source>
</evidence>
<proteinExistence type="inferred from homology"/>
<dbReference type="Ensembl" id="ENSSDUT00000023555.1">
    <property type="protein sequence ID" value="ENSSDUP00000023130.1"/>
    <property type="gene ID" value="ENSSDUG00000016815.1"/>
</dbReference>
<dbReference type="PROSITE" id="PS50920">
    <property type="entry name" value="SOLCAR"/>
    <property type="match status" value="3"/>
</dbReference>
<evidence type="ECO:0000313" key="13">
    <source>
        <dbReference type="Ensembl" id="ENSSDUP00000023130.1"/>
    </source>
</evidence>
<dbReference type="FunFam" id="1.50.40.10:FF:000049">
    <property type="entry name" value="Solute carrier family 25 member 45"/>
    <property type="match status" value="1"/>
</dbReference>
<keyword evidence="9 10" id="KW-0472">Membrane</keyword>
<dbReference type="InterPro" id="IPR018108">
    <property type="entry name" value="MCP_transmembrane"/>
</dbReference>
<evidence type="ECO:0000256" key="7">
    <source>
        <dbReference type="ARBA" id="ARBA00022989"/>
    </source>
</evidence>